<feature type="compositionally biased region" description="Basic and acidic residues" evidence="10">
    <location>
        <begin position="99"/>
        <end position="126"/>
    </location>
</feature>
<feature type="compositionally biased region" description="Pro residues" evidence="10">
    <location>
        <begin position="159"/>
        <end position="192"/>
    </location>
</feature>
<evidence type="ECO:0000256" key="11">
    <source>
        <dbReference type="SAM" id="SignalP"/>
    </source>
</evidence>
<feature type="disulfide bond" evidence="9">
    <location>
        <begin position="37"/>
        <end position="44"/>
    </location>
</feature>
<evidence type="ECO:0000256" key="5">
    <source>
        <dbReference type="ARBA" id="ARBA00022622"/>
    </source>
</evidence>
<dbReference type="InterPro" id="IPR008427">
    <property type="entry name" value="Extracellular_membr_CFEM_dom"/>
</dbReference>
<evidence type="ECO:0000259" key="12">
    <source>
        <dbReference type="PROSITE" id="PS52012"/>
    </source>
</evidence>
<evidence type="ECO:0000313" key="14">
    <source>
        <dbReference type="Proteomes" id="UP000027730"/>
    </source>
</evidence>
<protein>
    <recommendedName>
        <fullName evidence="12">CFEM domain-containing protein</fullName>
    </recommendedName>
</protein>
<dbReference type="RefSeq" id="XP_013422840.1">
    <property type="nucleotide sequence ID" value="XM_013567386.1"/>
</dbReference>
<keyword evidence="5" id="KW-0325">Glycoprotein</keyword>
<evidence type="ECO:0000256" key="10">
    <source>
        <dbReference type="SAM" id="MobiDB-lite"/>
    </source>
</evidence>
<keyword evidence="8" id="KW-0449">Lipoprotein</keyword>
<evidence type="ECO:0000256" key="7">
    <source>
        <dbReference type="ARBA" id="ARBA00023157"/>
    </source>
</evidence>
<evidence type="ECO:0000256" key="6">
    <source>
        <dbReference type="ARBA" id="ARBA00022729"/>
    </source>
</evidence>
<comment type="subcellular location">
    <subcellularLocation>
        <location evidence="1">Membrane</location>
        <topology evidence="1">Lipid-anchor</topology>
        <topology evidence="1">GPI-anchor</topology>
    </subcellularLocation>
    <subcellularLocation>
        <location evidence="2">Secreted</location>
    </subcellularLocation>
</comment>
<proteinExistence type="inferred from homology"/>
<keyword evidence="5" id="KW-0472">Membrane</keyword>
<keyword evidence="5" id="KW-0336">GPI-anchor</keyword>
<dbReference type="OrthoDB" id="10564423at2759"/>
<keyword evidence="9" id="KW-0408">Iron</keyword>
<sequence length="209" mass="22227">MKFFAFLLITWAAGSWAAIIASCGSTCIARAIKKTGCAPSDSKCICTSEHYSGYLNYCIAKRCSASEKDAEIKSATTICSVVGAAQLEQDDSDASFVIQKRESSIKRNEKDRDRDSHHRGSGDHHGSGWNQPLPAHDHQPAPQPPSSAPTGPARDLPDQPGPPGNPPGPPKSPGLPPGHSRPPPGPPPPPPSSTTWFTPTHTHTVLSWN</sequence>
<dbReference type="STRING" id="1043004.A0A074W743"/>
<evidence type="ECO:0000256" key="2">
    <source>
        <dbReference type="ARBA" id="ARBA00004613"/>
    </source>
</evidence>
<dbReference type="GO" id="GO:0098552">
    <property type="term" value="C:side of membrane"/>
    <property type="evidence" value="ECO:0007669"/>
    <property type="project" value="UniProtKB-KW"/>
</dbReference>
<keyword evidence="4" id="KW-0964">Secreted</keyword>
<keyword evidence="7 9" id="KW-1015">Disulfide bond</keyword>
<evidence type="ECO:0000256" key="1">
    <source>
        <dbReference type="ARBA" id="ARBA00004589"/>
    </source>
</evidence>
<dbReference type="EMBL" id="KL584727">
    <property type="protein sequence ID" value="KEQ68673.1"/>
    <property type="molecule type" value="Genomic_DNA"/>
</dbReference>
<dbReference type="PROSITE" id="PS51257">
    <property type="entry name" value="PROKAR_LIPOPROTEIN"/>
    <property type="match status" value="1"/>
</dbReference>
<feature type="compositionally biased region" description="Low complexity" evidence="10">
    <location>
        <begin position="193"/>
        <end position="209"/>
    </location>
</feature>
<dbReference type="Pfam" id="PF05730">
    <property type="entry name" value="CFEM"/>
    <property type="match status" value="1"/>
</dbReference>
<dbReference type="PROSITE" id="PS52012">
    <property type="entry name" value="CFEM"/>
    <property type="match status" value="1"/>
</dbReference>
<dbReference type="GO" id="GO:0046872">
    <property type="term" value="F:metal ion binding"/>
    <property type="evidence" value="ECO:0007669"/>
    <property type="project" value="UniProtKB-UniRule"/>
</dbReference>
<feature type="chain" id="PRO_5001702183" description="CFEM domain-containing protein" evidence="11">
    <location>
        <begin position="18"/>
        <end position="209"/>
    </location>
</feature>
<feature type="disulfide bond" evidence="9">
    <location>
        <begin position="23"/>
        <end position="63"/>
    </location>
</feature>
<evidence type="ECO:0000313" key="13">
    <source>
        <dbReference type="EMBL" id="KEQ68673.1"/>
    </source>
</evidence>
<dbReference type="Proteomes" id="UP000027730">
    <property type="component" value="Unassembled WGS sequence"/>
</dbReference>
<dbReference type="HOGENOM" id="CLU_1481679_0_0_1"/>
<dbReference type="GO" id="GO:0005576">
    <property type="term" value="C:extracellular region"/>
    <property type="evidence" value="ECO:0007669"/>
    <property type="project" value="UniProtKB-SubCell"/>
</dbReference>
<evidence type="ECO:0000256" key="8">
    <source>
        <dbReference type="ARBA" id="ARBA00023288"/>
    </source>
</evidence>
<feature type="binding site" description="axial binding residue" evidence="9">
    <location>
        <position position="41"/>
    </location>
    <ligand>
        <name>heme</name>
        <dbReference type="ChEBI" id="CHEBI:30413"/>
    </ligand>
    <ligandPart>
        <name>Fe</name>
        <dbReference type="ChEBI" id="CHEBI:18248"/>
    </ligandPart>
</feature>
<comment type="similarity">
    <text evidence="3">Belongs to the RBT5 family.</text>
</comment>
<reference evidence="13 14" key="1">
    <citation type="journal article" date="2014" name="BMC Genomics">
        <title>Genome sequencing of four Aureobasidium pullulans varieties: biotechnological potential, stress tolerance, and description of new species.</title>
        <authorList>
            <person name="Gostin Ar C."/>
            <person name="Ohm R.A."/>
            <person name="Kogej T."/>
            <person name="Sonjak S."/>
            <person name="Turk M."/>
            <person name="Zajc J."/>
            <person name="Zalar P."/>
            <person name="Grube M."/>
            <person name="Sun H."/>
            <person name="Han J."/>
            <person name="Sharma A."/>
            <person name="Chiniquy J."/>
            <person name="Ngan C.Y."/>
            <person name="Lipzen A."/>
            <person name="Barry K."/>
            <person name="Grigoriev I.V."/>
            <person name="Gunde-Cimerman N."/>
        </authorList>
    </citation>
    <scope>NUCLEOTIDE SEQUENCE [LARGE SCALE GENOMIC DNA]</scope>
    <source>
        <strain evidence="13 14">CBS 147.97</strain>
    </source>
</reference>
<dbReference type="SMART" id="SM00747">
    <property type="entry name" value="CFEM"/>
    <property type="match status" value="1"/>
</dbReference>
<accession>A0A074W743</accession>
<keyword evidence="9" id="KW-0349">Heme</keyword>
<evidence type="ECO:0000256" key="4">
    <source>
        <dbReference type="ARBA" id="ARBA00022525"/>
    </source>
</evidence>
<feature type="disulfide bond" evidence="9">
    <location>
        <begin position="27"/>
        <end position="58"/>
    </location>
</feature>
<feature type="domain" description="CFEM" evidence="12">
    <location>
        <begin position="1"/>
        <end position="105"/>
    </location>
</feature>
<evidence type="ECO:0000256" key="9">
    <source>
        <dbReference type="PROSITE-ProRule" id="PRU01356"/>
    </source>
</evidence>
<feature type="signal peptide" evidence="11">
    <location>
        <begin position="1"/>
        <end position="17"/>
    </location>
</feature>
<keyword evidence="9" id="KW-0479">Metal-binding</keyword>
<feature type="disulfide bond" evidence="9">
    <location>
        <begin position="46"/>
        <end position="79"/>
    </location>
</feature>
<keyword evidence="14" id="KW-1185">Reference proteome</keyword>
<feature type="region of interest" description="Disordered" evidence="10">
    <location>
        <begin position="95"/>
        <end position="209"/>
    </location>
</feature>
<evidence type="ECO:0000256" key="3">
    <source>
        <dbReference type="ARBA" id="ARBA00010031"/>
    </source>
</evidence>
<name>A0A074W743_9PEZI</name>
<gene>
    <name evidence="13" type="ORF">M436DRAFT_67986</name>
</gene>
<dbReference type="AlphaFoldDB" id="A0A074W743"/>
<keyword evidence="6 11" id="KW-0732">Signal</keyword>
<dbReference type="GeneID" id="25414328"/>
<organism evidence="13 14">
    <name type="scientific">Aureobasidium namibiae CBS 147.97</name>
    <dbReference type="NCBI Taxonomy" id="1043004"/>
    <lineage>
        <taxon>Eukaryota</taxon>
        <taxon>Fungi</taxon>
        <taxon>Dikarya</taxon>
        <taxon>Ascomycota</taxon>
        <taxon>Pezizomycotina</taxon>
        <taxon>Dothideomycetes</taxon>
        <taxon>Dothideomycetidae</taxon>
        <taxon>Dothideales</taxon>
        <taxon>Saccotheciaceae</taxon>
        <taxon>Aureobasidium</taxon>
    </lineage>
</organism>